<name>A0A4U5MBZ6_STECR</name>
<gene>
    <name evidence="2" type="ORF">L596_022922</name>
</gene>
<protein>
    <submittedName>
        <fullName evidence="2">Uncharacterized protein</fullName>
    </submittedName>
</protein>
<feature type="region of interest" description="Disordered" evidence="1">
    <location>
        <begin position="29"/>
        <end position="49"/>
    </location>
</feature>
<evidence type="ECO:0000313" key="2">
    <source>
        <dbReference type="EMBL" id="TKR66657.1"/>
    </source>
</evidence>
<reference evidence="2 3" key="2">
    <citation type="journal article" date="2019" name="G3 (Bethesda)">
        <title>Hybrid Assembly of the Genome of the Entomopathogenic Nematode Steinernema carpocapsae Identifies the X-Chromosome.</title>
        <authorList>
            <person name="Serra L."/>
            <person name="Macchietto M."/>
            <person name="Macias-Munoz A."/>
            <person name="McGill C.J."/>
            <person name="Rodriguez I.M."/>
            <person name="Rodriguez B."/>
            <person name="Murad R."/>
            <person name="Mortazavi A."/>
        </authorList>
    </citation>
    <scope>NUCLEOTIDE SEQUENCE [LARGE SCALE GENOMIC DNA]</scope>
    <source>
        <strain evidence="2 3">ALL</strain>
    </source>
</reference>
<evidence type="ECO:0000256" key="1">
    <source>
        <dbReference type="SAM" id="MobiDB-lite"/>
    </source>
</evidence>
<organism evidence="2 3">
    <name type="scientific">Steinernema carpocapsae</name>
    <name type="common">Entomopathogenic nematode</name>
    <dbReference type="NCBI Taxonomy" id="34508"/>
    <lineage>
        <taxon>Eukaryota</taxon>
        <taxon>Metazoa</taxon>
        <taxon>Ecdysozoa</taxon>
        <taxon>Nematoda</taxon>
        <taxon>Chromadorea</taxon>
        <taxon>Rhabditida</taxon>
        <taxon>Tylenchina</taxon>
        <taxon>Panagrolaimomorpha</taxon>
        <taxon>Strongyloidoidea</taxon>
        <taxon>Steinernematidae</taxon>
        <taxon>Steinernema</taxon>
    </lineage>
</organism>
<dbReference type="AlphaFoldDB" id="A0A4U5MBZ6"/>
<dbReference type="Proteomes" id="UP000298663">
    <property type="component" value="Unassembled WGS sequence"/>
</dbReference>
<sequence>MRVQQSNDSFLLRLLLRFSRRRLEAKRAAARSSSPCGRSDRSTTTRRRVDDIGEQQRLHLVMPQPLQGEQEEAFFPFFAAPRFHCRLSSPRAKGCMMHAGGARDVAPRNLTLIFMLYFARFGVYWFRCSVGDRCTRLADF</sequence>
<proteinExistence type="predicted"/>
<accession>A0A4U5MBZ6</accession>
<comment type="caution">
    <text evidence="2">The sequence shown here is derived from an EMBL/GenBank/DDBJ whole genome shotgun (WGS) entry which is preliminary data.</text>
</comment>
<feature type="compositionally biased region" description="Basic and acidic residues" evidence="1">
    <location>
        <begin position="38"/>
        <end position="49"/>
    </location>
</feature>
<dbReference type="EMBL" id="AZBU02000008">
    <property type="protein sequence ID" value="TKR66657.1"/>
    <property type="molecule type" value="Genomic_DNA"/>
</dbReference>
<reference evidence="2 3" key="1">
    <citation type="journal article" date="2015" name="Genome Biol.">
        <title>Comparative genomics of Steinernema reveals deeply conserved gene regulatory networks.</title>
        <authorList>
            <person name="Dillman A.R."/>
            <person name="Macchietto M."/>
            <person name="Porter C.F."/>
            <person name="Rogers A."/>
            <person name="Williams B."/>
            <person name="Antoshechkin I."/>
            <person name="Lee M.M."/>
            <person name="Goodwin Z."/>
            <person name="Lu X."/>
            <person name="Lewis E.E."/>
            <person name="Goodrich-Blair H."/>
            <person name="Stock S.P."/>
            <person name="Adams B.J."/>
            <person name="Sternberg P.W."/>
            <person name="Mortazavi A."/>
        </authorList>
    </citation>
    <scope>NUCLEOTIDE SEQUENCE [LARGE SCALE GENOMIC DNA]</scope>
    <source>
        <strain evidence="2 3">ALL</strain>
    </source>
</reference>
<keyword evidence="3" id="KW-1185">Reference proteome</keyword>
<evidence type="ECO:0000313" key="3">
    <source>
        <dbReference type="Proteomes" id="UP000298663"/>
    </source>
</evidence>